<dbReference type="GeneID" id="9681823"/>
<dbReference type="EMBL" id="GG663736">
    <property type="protein sequence ID" value="EEH60003.1"/>
    <property type="molecule type" value="Genomic_DNA"/>
</dbReference>
<evidence type="ECO:0000313" key="3">
    <source>
        <dbReference type="Proteomes" id="UP000001876"/>
    </source>
</evidence>
<accession>C1MJI1</accession>
<dbReference type="AlphaFoldDB" id="C1MJI1"/>
<evidence type="ECO:0000313" key="2">
    <source>
        <dbReference type="EMBL" id="EEH60003.1"/>
    </source>
</evidence>
<evidence type="ECO:0000256" key="1">
    <source>
        <dbReference type="SAM" id="MobiDB-lite"/>
    </source>
</evidence>
<keyword evidence="3" id="KW-1185">Reference proteome</keyword>
<protein>
    <submittedName>
        <fullName evidence="2">Predicted protein</fullName>
    </submittedName>
</protein>
<dbReference type="RefSeq" id="XP_003056627.1">
    <property type="nucleotide sequence ID" value="XM_003056581.1"/>
</dbReference>
<name>C1MJI1_MICPC</name>
<feature type="region of interest" description="Disordered" evidence="1">
    <location>
        <begin position="82"/>
        <end position="197"/>
    </location>
</feature>
<organism evidence="3">
    <name type="scientific">Micromonas pusilla (strain CCMP1545)</name>
    <name type="common">Picoplanktonic green alga</name>
    <dbReference type="NCBI Taxonomy" id="564608"/>
    <lineage>
        <taxon>Eukaryota</taxon>
        <taxon>Viridiplantae</taxon>
        <taxon>Chlorophyta</taxon>
        <taxon>Mamiellophyceae</taxon>
        <taxon>Mamiellales</taxon>
        <taxon>Mamiellaceae</taxon>
        <taxon>Micromonas</taxon>
    </lineage>
</organism>
<gene>
    <name evidence="2" type="ORF">MICPUCDRAFT_65219</name>
</gene>
<proteinExistence type="predicted"/>
<dbReference type="KEGG" id="mpp:MICPUCDRAFT_65219"/>
<reference evidence="2 3" key="1">
    <citation type="journal article" date="2009" name="Science">
        <title>Green evolution and dynamic adaptations revealed by genomes of the marine picoeukaryotes Micromonas.</title>
        <authorList>
            <person name="Worden A.Z."/>
            <person name="Lee J.H."/>
            <person name="Mock T."/>
            <person name="Rouze P."/>
            <person name="Simmons M.P."/>
            <person name="Aerts A.L."/>
            <person name="Allen A.E."/>
            <person name="Cuvelier M.L."/>
            <person name="Derelle E."/>
            <person name="Everett M.V."/>
            <person name="Foulon E."/>
            <person name="Grimwood J."/>
            <person name="Gundlach H."/>
            <person name="Henrissat B."/>
            <person name="Napoli C."/>
            <person name="McDonald S.M."/>
            <person name="Parker M.S."/>
            <person name="Rombauts S."/>
            <person name="Salamov A."/>
            <person name="Von Dassow P."/>
            <person name="Badger J.H."/>
            <person name="Coutinho P.M."/>
            <person name="Demir E."/>
            <person name="Dubchak I."/>
            <person name="Gentemann C."/>
            <person name="Eikrem W."/>
            <person name="Gready J.E."/>
            <person name="John U."/>
            <person name="Lanier W."/>
            <person name="Lindquist E.A."/>
            <person name="Lucas S."/>
            <person name="Mayer K.F."/>
            <person name="Moreau H."/>
            <person name="Not F."/>
            <person name="Otillar R."/>
            <person name="Panaud O."/>
            <person name="Pangilinan J."/>
            <person name="Paulsen I."/>
            <person name="Piegu B."/>
            <person name="Poliakov A."/>
            <person name="Robbens S."/>
            <person name="Schmutz J."/>
            <person name="Toulza E."/>
            <person name="Wyss T."/>
            <person name="Zelensky A."/>
            <person name="Zhou K."/>
            <person name="Armbrust E.V."/>
            <person name="Bhattacharya D."/>
            <person name="Goodenough U.W."/>
            <person name="Van de Peer Y."/>
            <person name="Grigoriev I.V."/>
        </authorList>
    </citation>
    <scope>NUCLEOTIDE SEQUENCE [LARGE SCALE GENOMIC DNA]</scope>
    <source>
        <strain evidence="2 3">CCMP1545</strain>
    </source>
</reference>
<feature type="compositionally biased region" description="Low complexity" evidence="1">
    <location>
        <begin position="179"/>
        <end position="197"/>
    </location>
</feature>
<feature type="compositionally biased region" description="Basic and acidic residues" evidence="1">
    <location>
        <begin position="100"/>
        <end position="121"/>
    </location>
</feature>
<dbReference type="Proteomes" id="UP000001876">
    <property type="component" value="Unassembled WGS sequence"/>
</dbReference>
<sequence length="197" mass="22127">MGGFKRRAKSLRNGVHRANAVVQGGTSAHLKLQTQPRRALRLLRVLVRRLLHRDRGVFRRLLRGVRAGGIESVARGARFAVESSSSSVGRSTCGLRGRRSKPDAGRRESGENVRTSEDRRSTNARTGSRGTWSDAMRRVILKKRRSPRERDRMRTIARWNAPAPRAGTPRVESRPPPSRVRAPSSRLRAPTRLPRPP</sequence>